<accession>A0A239PK19</accession>
<keyword evidence="4" id="KW-1185">Reference proteome</keyword>
<evidence type="ECO:0000313" key="4">
    <source>
        <dbReference type="Proteomes" id="UP000198346"/>
    </source>
</evidence>
<dbReference type="Proteomes" id="UP000198346">
    <property type="component" value="Unassembled WGS sequence"/>
</dbReference>
<dbReference type="GO" id="GO:0035438">
    <property type="term" value="F:cyclic-di-GMP binding"/>
    <property type="evidence" value="ECO:0007669"/>
    <property type="project" value="InterPro"/>
</dbReference>
<protein>
    <submittedName>
        <fullName evidence="3">PilZ domain-containing protein</fullName>
    </submittedName>
</protein>
<name>A0A239PK19_9PROT</name>
<evidence type="ECO:0000313" key="3">
    <source>
        <dbReference type="EMBL" id="SNT68161.1"/>
    </source>
</evidence>
<feature type="region of interest" description="Disordered" evidence="1">
    <location>
        <begin position="14"/>
        <end position="38"/>
    </location>
</feature>
<dbReference type="InterPro" id="IPR009875">
    <property type="entry name" value="PilZ_domain"/>
</dbReference>
<sequence>MAFGKKLDSRLSALTRASRAQPADAPPPTALSRKRVKRAEERRSTYKFGRVRWHGGGDLACIVQDMSRGGARVKLQGAYVLPPTVVLSIAEMAFRRECQVRWQDNDEAGLAFQQ</sequence>
<gene>
    <name evidence="3" type="ORF">SAMN06297382_0657</name>
</gene>
<proteinExistence type="predicted"/>
<dbReference type="OrthoDB" id="7210926at2"/>
<organism evidence="3 4">
    <name type="scientific">Amphiplicatus metriothermophilus</name>
    <dbReference type="NCBI Taxonomy" id="1519374"/>
    <lineage>
        <taxon>Bacteria</taxon>
        <taxon>Pseudomonadati</taxon>
        <taxon>Pseudomonadota</taxon>
        <taxon>Alphaproteobacteria</taxon>
        <taxon>Parvularculales</taxon>
        <taxon>Parvularculaceae</taxon>
        <taxon>Amphiplicatus</taxon>
    </lineage>
</organism>
<dbReference type="AlphaFoldDB" id="A0A239PK19"/>
<evidence type="ECO:0000256" key="1">
    <source>
        <dbReference type="SAM" id="MobiDB-lite"/>
    </source>
</evidence>
<feature type="domain" description="PilZ" evidence="2">
    <location>
        <begin position="54"/>
        <end position="113"/>
    </location>
</feature>
<dbReference type="EMBL" id="FZQA01000001">
    <property type="protein sequence ID" value="SNT68161.1"/>
    <property type="molecule type" value="Genomic_DNA"/>
</dbReference>
<evidence type="ECO:0000259" key="2">
    <source>
        <dbReference type="Pfam" id="PF07238"/>
    </source>
</evidence>
<reference evidence="3 4" key="1">
    <citation type="submission" date="2017-07" db="EMBL/GenBank/DDBJ databases">
        <authorList>
            <person name="Sun Z.S."/>
            <person name="Albrecht U."/>
            <person name="Echele G."/>
            <person name="Lee C.C."/>
        </authorList>
    </citation>
    <scope>NUCLEOTIDE SEQUENCE [LARGE SCALE GENOMIC DNA]</scope>
    <source>
        <strain evidence="3 4">CGMCC 1.12710</strain>
    </source>
</reference>
<dbReference type="SUPFAM" id="SSF141371">
    <property type="entry name" value="PilZ domain-like"/>
    <property type="match status" value="1"/>
</dbReference>
<dbReference type="RefSeq" id="WP_089411131.1">
    <property type="nucleotide sequence ID" value="NZ_FZQA01000001.1"/>
</dbReference>
<dbReference type="Pfam" id="PF07238">
    <property type="entry name" value="PilZ"/>
    <property type="match status" value="1"/>
</dbReference>